<evidence type="ECO:0008006" key="4">
    <source>
        <dbReference type="Google" id="ProtNLM"/>
    </source>
</evidence>
<dbReference type="AlphaFoldDB" id="A0A845AXT2"/>
<dbReference type="RefSeq" id="WP_344705565.1">
    <property type="nucleotide sequence ID" value="NZ_BAAAZF010000001.1"/>
</dbReference>
<organism evidence="2 3">
    <name type="scientific">Parerythrobacter jejuensis</name>
    <dbReference type="NCBI Taxonomy" id="795812"/>
    <lineage>
        <taxon>Bacteria</taxon>
        <taxon>Pseudomonadati</taxon>
        <taxon>Pseudomonadota</taxon>
        <taxon>Alphaproteobacteria</taxon>
        <taxon>Sphingomonadales</taxon>
        <taxon>Erythrobacteraceae</taxon>
        <taxon>Parerythrobacter</taxon>
    </lineage>
</organism>
<protein>
    <recommendedName>
        <fullName evidence="4">Glycine zipper family protein</fullName>
    </recommendedName>
</protein>
<feature type="chain" id="PRO_5032838162" description="Glycine zipper family protein" evidence="1">
    <location>
        <begin position="22"/>
        <end position="196"/>
    </location>
</feature>
<dbReference type="Proteomes" id="UP000446786">
    <property type="component" value="Unassembled WGS sequence"/>
</dbReference>
<evidence type="ECO:0000313" key="2">
    <source>
        <dbReference type="EMBL" id="MXP31568.1"/>
    </source>
</evidence>
<reference evidence="2 3" key="1">
    <citation type="submission" date="2019-12" db="EMBL/GenBank/DDBJ databases">
        <title>Genomic-based taxomic classification of the family Erythrobacteraceae.</title>
        <authorList>
            <person name="Xu L."/>
        </authorList>
    </citation>
    <scope>NUCLEOTIDE SEQUENCE [LARGE SCALE GENOMIC DNA]</scope>
    <source>
        <strain evidence="2 3">JCM 16677</strain>
    </source>
</reference>
<comment type="caution">
    <text evidence="2">The sequence shown here is derived from an EMBL/GenBank/DDBJ whole genome shotgun (WGS) entry which is preliminary data.</text>
</comment>
<proteinExistence type="predicted"/>
<feature type="signal peptide" evidence="1">
    <location>
        <begin position="1"/>
        <end position="21"/>
    </location>
</feature>
<evidence type="ECO:0000256" key="1">
    <source>
        <dbReference type="SAM" id="SignalP"/>
    </source>
</evidence>
<name>A0A845AXT2_9SPHN</name>
<gene>
    <name evidence="2" type="ORF">GRI94_07010</name>
</gene>
<dbReference type="EMBL" id="WTYE01000001">
    <property type="protein sequence ID" value="MXP31568.1"/>
    <property type="molecule type" value="Genomic_DNA"/>
</dbReference>
<accession>A0A845AXT2</accession>
<keyword evidence="1" id="KW-0732">Signal</keyword>
<keyword evidence="3" id="KW-1185">Reference proteome</keyword>
<evidence type="ECO:0000313" key="3">
    <source>
        <dbReference type="Proteomes" id="UP000446786"/>
    </source>
</evidence>
<sequence>MGISRLALLFLPLAATAQAQAIKNEPPMRQFTEAEIADIAMPDLAFDPGEINPKDHEKYFIFHRPETSFNQAYADITECDALGSGINVYRGVDSGAIASAMTQYGVLAGGIGGAIGGMMADAIFGSAERRKARRINVRNCMYYKGYDRYALEKDLWQEFHFEEGFGRKEESKRNAALLQQARVASGPKPTWEVLEP</sequence>